<protein>
    <recommendedName>
        <fullName evidence="5">DUF3300 domain-containing protein</fullName>
    </recommendedName>
</protein>
<dbReference type="RefSeq" id="WP_196283382.1">
    <property type="nucleotide sequence ID" value="NZ_JADQDQ010000009.1"/>
</dbReference>
<dbReference type="EMBL" id="JADQDQ010000009">
    <property type="protein sequence ID" value="MBF9239024.1"/>
    <property type="molecule type" value="Genomic_DNA"/>
</dbReference>
<feature type="region of interest" description="Disordered" evidence="1">
    <location>
        <begin position="46"/>
        <end position="86"/>
    </location>
</feature>
<evidence type="ECO:0000256" key="1">
    <source>
        <dbReference type="SAM" id="MobiDB-lite"/>
    </source>
</evidence>
<feature type="compositionally biased region" description="Gly residues" evidence="1">
    <location>
        <begin position="432"/>
        <end position="449"/>
    </location>
</feature>
<feature type="compositionally biased region" description="Basic and acidic residues" evidence="1">
    <location>
        <begin position="330"/>
        <end position="341"/>
    </location>
</feature>
<feature type="compositionally biased region" description="Low complexity" evidence="1">
    <location>
        <begin position="370"/>
        <end position="380"/>
    </location>
</feature>
<feature type="signal peptide" evidence="2">
    <location>
        <begin position="1"/>
        <end position="27"/>
    </location>
</feature>
<comment type="caution">
    <text evidence="3">The sequence shown here is derived from an EMBL/GenBank/DDBJ whole genome shotgun (WGS) entry which is preliminary data.</text>
</comment>
<proteinExistence type="predicted"/>
<gene>
    <name evidence="3" type="ORF">I2I05_16600</name>
</gene>
<sequence length="449" mass="48590">MKNLLTAILPALALLALGGCASTSGLATSEDDGVYYSSQDRTTAVVRQAQPSATSAPARTEEATEEATNPDYNGNTASSSTRQNSGSDEYYDNTYTYMQGLPNYGPGVSYYTPYSPYTNLNYAGAWGIGACGFSPYGICDPFYSSFYSPFYGYGSGLSISFGFGRPWGYGGYGYGRPFGRGYGAGFYDPYFYGGPMYGGYYGRGGGYYGGGYYGSNFGYGNRYNGNENVRSNRTYGHRNNRASDARYSSGVRPSGTSGNTSGGATPGRARTEEARAPQPAPNEQGRVRSETVTANPSGDTRTRSEYNQTRRRNEPVYRDMSQQPEGAGRVVREETGGRQRATEVLPERSQAQPAPAPQPQEVQRRREGFSQSPAASPAPANTRAQTPEQPARQRRTTYEQPRPQRTYEQPRQETYQQPSSQPSYSPPSNSGGNNGGSSSGRSGGRGRVN</sequence>
<evidence type="ECO:0000313" key="4">
    <source>
        <dbReference type="Proteomes" id="UP000597617"/>
    </source>
</evidence>
<feature type="compositionally biased region" description="Polar residues" evidence="1">
    <location>
        <begin position="70"/>
        <end position="86"/>
    </location>
</feature>
<feature type="compositionally biased region" description="Low complexity" evidence="1">
    <location>
        <begin position="415"/>
        <end position="431"/>
    </location>
</feature>
<dbReference type="PROSITE" id="PS51257">
    <property type="entry name" value="PROKAR_LIPOPROTEIN"/>
    <property type="match status" value="1"/>
</dbReference>
<evidence type="ECO:0000313" key="3">
    <source>
        <dbReference type="EMBL" id="MBF9239024.1"/>
    </source>
</evidence>
<name>A0ABS0IKX6_9BACT</name>
<evidence type="ECO:0000256" key="2">
    <source>
        <dbReference type="SAM" id="SignalP"/>
    </source>
</evidence>
<accession>A0ABS0IKX6</accession>
<organism evidence="3 4">
    <name type="scientific">Hymenobacter jeongseonensis</name>
    <dbReference type="NCBI Taxonomy" id="2791027"/>
    <lineage>
        <taxon>Bacteria</taxon>
        <taxon>Pseudomonadati</taxon>
        <taxon>Bacteroidota</taxon>
        <taxon>Cytophagia</taxon>
        <taxon>Cytophagales</taxon>
        <taxon>Hymenobacteraceae</taxon>
        <taxon>Hymenobacter</taxon>
    </lineage>
</organism>
<keyword evidence="2" id="KW-0732">Signal</keyword>
<keyword evidence="4" id="KW-1185">Reference proteome</keyword>
<feature type="compositionally biased region" description="Polar residues" evidence="1">
    <location>
        <begin position="290"/>
        <end position="299"/>
    </location>
</feature>
<feature type="region of interest" description="Disordered" evidence="1">
    <location>
        <begin position="229"/>
        <end position="449"/>
    </location>
</feature>
<reference evidence="3 4" key="1">
    <citation type="submission" date="2020-11" db="EMBL/GenBank/DDBJ databases">
        <authorList>
            <person name="Kim M.K."/>
        </authorList>
    </citation>
    <scope>NUCLEOTIDE SEQUENCE [LARGE SCALE GENOMIC DNA]</scope>
    <source>
        <strain evidence="3 4">BT683</strain>
    </source>
</reference>
<feature type="chain" id="PRO_5045715954" description="DUF3300 domain-containing protein" evidence="2">
    <location>
        <begin position="28"/>
        <end position="449"/>
    </location>
</feature>
<dbReference type="Proteomes" id="UP000597617">
    <property type="component" value="Unassembled WGS sequence"/>
</dbReference>
<evidence type="ECO:0008006" key="5">
    <source>
        <dbReference type="Google" id="ProtNLM"/>
    </source>
</evidence>